<feature type="domain" description="Glucosyltransferase 3-like N-terminal" evidence="2">
    <location>
        <begin position="4"/>
        <end position="155"/>
    </location>
</feature>
<dbReference type="InterPro" id="IPR058592">
    <property type="entry name" value="Gtf3_C"/>
</dbReference>
<dbReference type="Proteomes" id="UP001231362">
    <property type="component" value="Unassembled WGS sequence"/>
</dbReference>
<dbReference type="Gene3D" id="3.40.50.2000">
    <property type="entry name" value="Glycogen Phosphorylase B"/>
    <property type="match status" value="2"/>
</dbReference>
<comment type="caution">
    <text evidence="4">The sequence shown here is derived from an EMBL/GenBank/DDBJ whole genome shotgun (WGS) entry which is preliminary data.</text>
</comment>
<keyword evidence="5" id="KW-1185">Reference proteome</keyword>
<evidence type="ECO:0000259" key="2">
    <source>
        <dbReference type="Pfam" id="PF26334"/>
    </source>
</evidence>
<dbReference type="PIRSF" id="PIRSF007023">
    <property type="entry name" value="UDP-Galf_transf"/>
    <property type="match status" value="1"/>
</dbReference>
<evidence type="ECO:0000313" key="5">
    <source>
        <dbReference type="Proteomes" id="UP001231362"/>
    </source>
</evidence>
<dbReference type="InterPro" id="IPR058591">
    <property type="entry name" value="Gtf3_N"/>
</dbReference>
<protein>
    <recommendedName>
        <fullName evidence="6">Beta-1,6-galactofuranosyltransferase</fullName>
    </recommendedName>
</protein>
<accession>A0ABT9UZS2</accession>
<dbReference type="Pfam" id="PF26337">
    <property type="entry name" value="Gtf3_C"/>
    <property type="match status" value="1"/>
</dbReference>
<reference evidence="4 5" key="1">
    <citation type="submission" date="2023-07" db="EMBL/GenBank/DDBJ databases">
        <title>Genomic Encyclopedia of Type Strains, Phase IV (KMG-IV): sequencing the most valuable type-strain genomes for metagenomic binning, comparative biology and taxonomic classification.</title>
        <authorList>
            <person name="Goeker M."/>
        </authorList>
    </citation>
    <scope>NUCLEOTIDE SEQUENCE [LARGE SCALE GENOMIC DNA]</scope>
    <source>
        <strain evidence="4 5">DSM 23948</strain>
    </source>
</reference>
<evidence type="ECO:0000259" key="3">
    <source>
        <dbReference type="Pfam" id="PF26337"/>
    </source>
</evidence>
<evidence type="ECO:0000313" key="4">
    <source>
        <dbReference type="EMBL" id="MDQ0154190.1"/>
    </source>
</evidence>
<dbReference type="EMBL" id="JAUSTU010000002">
    <property type="protein sequence ID" value="MDQ0154190.1"/>
    <property type="molecule type" value="Genomic_DNA"/>
</dbReference>
<sequence>MNIYYISEFSDRGHNAGSKARNDIEKMFEDFEWRKINNNAIVSKMSERNSKYFAKSFIGALQLFFKIIAIKKGVIFCQYPVVKGPILHRALNIAKKKNKLCFIIHDIDALRAPKEQRNNLLDNEIVLLNKASALIVHNNNMREVLEGNGLTVKVVEELNLFDYLAVKSTPKPREISRTVVYAGNLKKGSFLDELSSLKELNFQLNLYGSNFDSNRIQNENIVYKGSFAPNEVVENLDGSFGLVWDGPSIETCDGLFGEYTRYNNPHKLSLYVAAGLPVIVWSKAAISKFVTENNIGFTIDSLSEIPNRFNDLDDTSYNEYIKNINNLRDKTRSGFYTEKAIVQVIERIEP</sequence>
<gene>
    <name evidence="4" type="ORF">J2S07_000494</name>
</gene>
<feature type="domain" description="Glucosyltransferase 3-like C-terminal" evidence="3">
    <location>
        <begin position="179"/>
        <end position="343"/>
    </location>
</feature>
<evidence type="ECO:0000256" key="1">
    <source>
        <dbReference type="ARBA" id="ARBA00022679"/>
    </source>
</evidence>
<dbReference type="RefSeq" id="WP_307148807.1">
    <property type="nucleotide sequence ID" value="NZ_JAUSTU010000002.1"/>
</dbReference>
<keyword evidence="1" id="KW-0808">Transferase</keyword>
<proteinExistence type="predicted"/>
<evidence type="ECO:0008006" key="6">
    <source>
        <dbReference type="Google" id="ProtNLM"/>
    </source>
</evidence>
<name>A0ABT9UZS2_9BACL</name>
<dbReference type="SUPFAM" id="SSF53756">
    <property type="entry name" value="UDP-Glycosyltransferase/glycogen phosphorylase"/>
    <property type="match status" value="1"/>
</dbReference>
<dbReference type="Pfam" id="PF26334">
    <property type="entry name" value="Gtf3_N"/>
    <property type="match status" value="1"/>
</dbReference>
<organism evidence="4 5">
    <name type="scientific">Anoxybacillus andreesenii</name>
    <dbReference type="NCBI Taxonomy" id="1325932"/>
    <lineage>
        <taxon>Bacteria</taxon>
        <taxon>Bacillati</taxon>
        <taxon>Bacillota</taxon>
        <taxon>Bacilli</taxon>
        <taxon>Bacillales</taxon>
        <taxon>Anoxybacillaceae</taxon>
        <taxon>Anoxybacillus</taxon>
    </lineage>
</organism>